<dbReference type="RefSeq" id="WP_066965027.1">
    <property type="nucleotide sequence ID" value="NZ_CP023449.1"/>
</dbReference>
<keyword evidence="2 5" id="KW-0575">Peroxidase</keyword>
<gene>
    <name evidence="6" type="ORF">COO09_15545</name>
</gene>
<evidence type="ECO:0000256" key="5">
    <source>
        <dbReference type="RuleBase" id="RU000499"/>
    </source>
</evidence>
<dbReference type="InterPro" id="IPR000889">
    <property type="entry name" value="Glutathione_peroxidase"/>
</dbReference>
<reference evidence="6 7" key="1">
    <citation type="submission" date="2017-09" db="EMBL/GenBank/DDBJ databases">
        <title>The Catabolism of 3,6-Dichlorosalicylic acid is Initiated by the Cytochrome P450 Monooxygenase DsmABC in Rhizorhabdus dicambivorans Ndbn-20.</title>
        <authorList>
            <person name="Na L."/>
        </authorList>
    </citation>
    <scope>NUCLEOTIDE SEQUENCE [LARGE SCALE GENOMIC DNA]</scope>
    <source>
        <strain evidence="6 7">Ndbn-20m</strain>
    </source>
</reference>
<feature type="active site" evidence="4">
    <location>
        <position position="37"/>
    </location>
</feature>
<evidence type="ECO:0000313" key="7">
    <source>
        <dbReference type="Proteomes" id="UP000218934"/>
    </source>
</evidence>
<dbReference type="InterPro" id="IPR036249">
    <property type="entry name" value="Thioredoxin-like_sf"/>
</dbReference>
<comment type="similarity">
    <text evidence="1 5">Belongs to the glutathione peroxidase family.</text>
</comment>
<evidence type="ECO:0000256" key="1">
    <source>
        <dbReference type="ARBA" id="ARBA00006926"/>
    </source>
</evidence>
<dbReference type="Pfam" id="PF00255">
    <property type="entry name" value="GSHPx"/>
    <property type="match status" value="1"/>
</dbReference>
<dbReference type="EMBL" id="NWUF01000016">
    <property type="protein sequence ID" value="PCE41276.1"/>
    <property type="molecule type" value="Genomic_DNA"/>
</dbReference>
<dbReference type="KEGG" id="rdi:CMV14_10530"/>
<evidence type="ECO:0000256" key="3">
    <source>
        <dbReference type="ARBA" id="ARBA00023002"/>
    </source>
</evidence>
<comment type="caution">
    <text evidence="6">The sequence shown here is derived from an EMBL/GenBank/DDBJ whole genome shotgun (WGS) entry which is preliminary data.</text>
</comment>
<evidence type="ECO:0000313" key="6">
    <source>
        <dbReference type="EMBL" id="PCE41276.1"/>
    </source>
</evidence>
<accession>A0A2A4FU99</accession>
<dbReference type="PIRSF" id="PIRSF000303">
    <property type="entry name" value="Glutathion_perox"/>
    <property type="match status" value="1"/>
</dbReference>
<protein>
    <recommendedName>
        <fullName evidence="5">Glutathione peroxidase</fullName>
    </recommendedName>
</protein>
<evidence type="ECO:0000256" key="2">
    <source>
        <dbReference type="ARBA" id="ARBA00022559"/>
    </source>
</evidence>
<dbReference type="GO" id="GO:0004601">
    <property type="term" value="F:peroxidase activity"/>
    <property type="evidence" value="ECO:0007669"/>
    <property type="project" value="UniProtKB-KW"/>
</dbReference>
<dbReference type="Proteomes" id="UP000218934">
    <property type="component" value="Unassembled WGS sequence"/>
</dbReference>
<dbReference type="PANTHER" id="PTHR11592:SF40">
    <property type="entry name" value="THIOREDOXIN_GLUTATHIONE PEROXIDASE BTUE"/>
    <property type="match status" value="1"/>
</dbReference>
<organism evidence="6 7">
    <name type="scientific">Rhizorhabdus dicambivorans</name>
    <dbReference type="NCBI Taxonomy" id="1850238"/>
    <lineage>
        <taxon>Bacteria</taxon>
        <taxon>Pseudomonadati</taxon>
        <taxon>Pseudomonadota</taxon>
        <taxon>Alphaproteobacteria</taxon>
        <taxon>Sphingomonadales</taxon>
        <taxon>Sphingomonadaceae</taxon>
        <taxon>Rhizorhabdus</taxon>
    </lineage>
</organism>
<keyword evidence="3 5" id="KW-0560">Oxidoreductase</keyword>
<dbReference type="PANTHER" id="PTHR11592">
    <property type="entry name" value="GLUTATHIONE PEROXIDASE"/>
    <property type="match status" value="1"/>
</dbReference>
<name>A0A2A4FU99_9SPHN</name>
<dbReference type="OrthoDB" id="9785502at2"/>
<dbReference type="FunFam" id="3.40.30.10:FF:000010">
    <property type="entry name" value="Glutathione peroxidase"/>
    <property type="match status" value="1"/>
</dbReference>
<dbReference type="CDD" id="cd00340">
    <property type="entry name" value="GSH_Peroxidase"/>
    <property type="match status" value="1"/>
</dbReference>
<dbReference type="PRINTS" id="PR01011">
    <property type="entry name" value="GLUTPROXDASE"/>
</dbReference>
<dbReference type="AlphaFoldDB" id="A0A2A4FU99"/>
<dbReference type="Gene3D" id="3.40.30.10">
    <property type="entry name" value="Glutaredoxin"/>
    <property type="match status" value="1"/>
</dbReference>
<dbReference type="SUPFAM" id="SSF52833">
    <property type="entry name" value="Thioredoxin-like"/>
    <property type="match status" value="1"/>
</dbReference>
<sequence length="182" mass="19651">MATAIQTVPLKTITGQDATLGDHAGKVLLAVNVASKCGLTPQYAALEAVHNRYKDRGFAVLGFPANNFGAQEPGSDAEITEFCTTNFGVDFPMFSKISVKGDDQHPLYQKLTAEKPTKTYKDDSFKKKLAGYGIDTGREDEVTWNFEKFLIAKDGTVAGRFAPDIAPDDAIITSAIEAELAK</sequence>
<keyword evidence="7" id="KW-1185">Reference proteome</keyword>
<dbReference type="PROSITE" id="PS51355">
    <property type="entry name" value="GLUTATHIONE_PEROXID_3"/>
    <property type="match status" value="1"/>
</dbReference>
<proteinExistence type="inferred from homology"/>
<dbReference type="GO" id="GO:0034599">
    <property type="term" value="P:cellular response to oxidative stress"/>
    <property type="evidence" value="ECO:0007669"/>
    <property type="project" value="TreeGrafter"/>
</dbReference>
<evidence type="ECO:0000256" key="4">
    <source>
        <dbReference type="PIRSR" id="PIRSR000303-1"/>
    </source>
</evidence>